<gene>
    <name evidence="2" type="ordered locus">NFA_730</name>
</gene>
<feature type="compositionally biased region" description="Gly residues" evidence="1">
    <location>
        <begin position="1"/>
        <end position="13"/>
    </location>
</feature>
<organism evidence="2 3">
    <name type="scientific">Nocardia farcinica (strain IFM 10152)</name>
    <dbReference type="NCBI Taxonomy" id="247156"/>
    <lineage>
        <taxon>Bacteria</taxon>
        <taxon>Bacillati</taxon>
        <taxon>Actinomycetota</taxon>
        <taxon>Actinomycetes</taxon>
        <taxon>Mycobacteriales</taxon>
        <taxon>Nocardiaceae</taxon>
        <taxon>Nocardia</taxon>
    </lineage>
</organism>
<dbReference type="KEGG" id="nfa:NFA_730"/>
<protein>
    <submittedName>
        <fullName evidence="2">Uncharacterized protein</fullName>
    </submittedName>
</protein>
<evidence type="ECO:0000313" key="3">
    <source>
        <dbReference type="Proteomes" id="UP000006820"/>
    </source>
</evidence>
<dbReference type="Proteomes" id="UP000006820">
    <property type="component" value="Chromosome"/>
</dbReference>
<feature type="compositionally biased region" description="Basic and acidic residues" evidence="1">
    <location>
        <begin position="35"/>
        <end position="44"/>
    </location>
</feature>
<dbReference type="STRING" id="247156.NFA_730"/>
<sequence>MRGGSGAGSGGNGRLLRTSQAAPPARPRRVAAMSRLRERADTCRRPKVIRPLSHSRGNHAVTAGNRHPRPGWIAWRR</sequence>
<evidence type="ECO:0000313" key="2">
    <source>
        <dbReference type="EMBL" id="BAD54915.1"/>
    </source>
</evidence>
<name>Q5Z3S6_NOCFA</name>
<dbReference type="HOGENOM" id="CLU_2634541_0_0_11"/>
<feature type="region of interest" description="Disordered" evidence="1">
    <location>
        <begin position="1"/>
        <end position="77"/>
    </location>
</feature>
<dbReference type="AlphaFoldDB" id="Q5Z3S6"/>
<keyword evidence="3" id="KW-1185">Reference proteome</keyword>
<accession>Q5Z3S6</accession>
<dbReference type="EMBL" id="AP006618">
    <property type="protein sequence ID" value="BAD54915.1"/>
    <property type="molecule type" value="Genomic_DNA"/>
</dbReference>
<reference evidence="2 3" key="1">
    <citation type="journal article" date="2004" name="Proc. Natl. Acad. Sci. U.S.A.">
        <title>The complete genomic sequence of Nocardia farcinica IFM 10152.</title>
        <authorList>
            <person name="Ishikawa J."/>
            <person name="Yamashita A."/>
            <person name="Mikami Y."/>
            <person name="Hoshino Y."/>
            <person name="Kurita H."/>
            <person name="Hotta K."/>
            <person name="Shiba T."/>
            <person name="Hattori M."/>
        </authorList>
    </citation>
    <scope>NUCLEOTIDE SEQUENCE [LARGE SCALE GENOMIC DNA]</scope>
    <source>
        <strain evidence="2 3">IFM 10152</strain>
    </source>
</reference>
<evidence type="ECO:0000256" key="1">
    <source>
        <dbReference type="SAM" id="MobiDB-lite"/>
    </source>
</evidence>
<proteinExistence type="predicted"/>